<sequence>MNARVLEDIVYDWASLYLTISCEALASLAIIVSVTPPRVYVDQHLLGRVDMQTFFRESPGLATILTETAKRQAVSATLLYESLLR</sequence>
<proteinExistence type="predicted"/>
<evidence type="ECO:0000313" key="2">
    <source>
        <dbReference type="Proteomes" id="UP000812287"/>
    </source>
</evidence>
<keyword evidence="2" id="KW-1185">Reference proteome</keyword>
<dbReference type="AlphaFoldDB" id="A0A9P7VT48"/>
<dbReference type="EMBL" id="MU250533">
    <property type="protein sequence ID" value="KAG7446938.1"/>
    <property type="molecule type" value="Genomic_DNA"/>
</dbReference>
<dbReference type="GeneID" id="66101435"/>
<gene>
    <name evidence="1" type="ORF">BT62DRAFT_1075678</name>
</gene>
<organism evidence="1 2">
    <name type="scientific">Guyanagaster necrorhizus</name>
    <dbReference type="NCBI Taxonomy" id="856835"/>
    <lineage>
        <taxon>Eukaryota</taxon>
        <taxon>Fungi</taxon>
        <taxon>Dikarya</taxon>
        <taxon>Basidiomycota</taxon>
        <taxon>Agaricomycotina</taxon>
        <taxon>Agaricomycetes</taxon>
        <taxon>Agaricomycetidae</taxon>
        <taxon>Agaricales</taxon>
        <taxon>Marasmiineae</taxon>
        <taxon>Physalacriaceae</taxon>
        <taxon>Guyanagaster</taxon>
    </lineage>
</organism>
<accession>A0A9P7VT48</accession>
<dbReference type="RefSeq" id="XP_043040438.1">
    <property type="nucleotide sequence ID" value="XM_043179141.1"/>
</dbReference>
<dbReference type="Proteomes" id="UP000812287">
    <property type="component" value="Unassembled WGS sequence"/>
</dbReference>
<comment type="caution">
    <text evidence="1">The sequence shown here is derived from an EMBL/GenBank/DDBJ whole genome shotgun (WGS) entry which is preliminary data.</text>
</comment>
<name>A0A9P7VT48_9AGAR</name>
<protein>
    <submittedName>
        <fullName evidence="1">Uncharacterized protein</fullName>
    </submittedName>
</protein>
<reference evidence="1" key="1">
    <citation type="submission" date="2020-11" db="EMBL/GenBank/DDBJ databases">
        <title>Adaptations for nitrogen fixation in a non-lichenized fungal sporocarp promotes dispersal by wood-feeding termites.</title>
        <authorList>
            <consortium name="DOE Joint Genome Institute"/>
            <person name="Koch R.A."/>
            <person name="Yoon G."/>
            <person name="Arayal U."/>
            <person name="Lail K."/>
            <person name="Amirebrahimi M."/>
            <person name="Labutti K."/>
            <person name="Lipzen A."/>
            <person name="Riley R."/>
            <person name="Barry K."/>
            <person name="Henrissat B."/>
            <person name="Grigoriev I.V."/>
            <person name="Herr J.R."/>
            <person name="Aime M.C."/>
        </authorList>
    </citation>
    <scope>NUCLEOTIDE SEQUENCE</scope>
    <source>
        <strain evidence="1">MCA 3950</strain>
    </source>
</reference>
<evidence type="ECO:0000313" key="1">
    <source>
        <dbReference type="EMBL" id="KAG7446938.1"/>
    </source>
</evidence>